<accession>A0A177N7S5</accession>
<name>A0A177N7S5_9GAMM</name>
<organism evidence="2 3">
    <name type="scientific">Methylomonas lenta</name>
    <dbReference type="NCBI Taxonomy" id="980561"/>
    <lineage>
        <taxon>Bacteria</taxon>
        <taxon>Pseudomonadati</taxon>
        <taxon>Pseudomonadota</taxon>
        <taxon>Gammaproteobacteria</taxon>
        <taxon>Methylococcales</taxon>
        <taxon>Methylococcaceae</taxon>
        <taxon>Methylomonas</taxon>
    </lineage>
</organism>
<dbReference type="EMBL" id="LUUI01000118">
    <property type="protein sequence ID" value="OAI13553.1"/>
    <property type="molecule type" value="Genomic_DNA"/>
</dbReference>
<reference evidence="2 3" key="1">
    <citation type="submission" date="2016-03" db="EMBL/GenBank/DDBJ databases">
        <authorList>
            <person name="Ploux O."/>
        </authorList>
    </citation>
    <scope>NUCLEOTIDE SEQUENCE [LARGE SCALE GENOMIC DNA]</scope>
    <source>
        <strain evidence="2 3">R-45370</strain>
    </source>
</reference>
<sequence length="74" mass="8431">MLTSPKDRANSEPVRASGFRDSENAPKNQKKAVDEDDIYTVFRFFGGRVEAPTRKNVHMSCFFFDFKTLPILGT</sequence>
<evidence type="ECO:0000256" key="1">
    <source>
        <dbReference type="SAM" id="MobiDB-lite"/>
    </source>
</evidence>
<feature type="region of interest" description="Disordered" evidence="1">
    <location>
        <begin position="1"/>
        <end position="31"/>
    </location>
</feature>
<evidence type="ECO:0000313" key="3">
    <source>
        <dbReference type="Proteomes" id="UP000078476"/>
    </source>
</evidence>
<dbReference type="Proteomes" id="UP000078476">
    <property type="component" value="Unassembled WGS sequence"/>
</dbReference>
<gene>
    <name evidence="2" type="ORF">A1359_12160</name>
</gene>
<protein>
    <submittedName>
        <fullName evidence="2">Uncharacterized protein</fullName>
    </submittedName>
</protein>
<proteinExistence type="predicted"/>
<evidence type="ECO:0000313" key="2">
    <source>
        <dbReference type="EMBL" id="OAI13553.1"/>
    </source>
</evidence>
<feature type="compositionally biased region" description="Basic and acidic residues" evidence="1">
    <location>
        <begin position="1"/>
        <end position="10"/>
    </location>
</feature>
<comment type="caution">
    <text evidence="2">The sequence shown here is derived from an EMBL/GenBank/DDBJ whole genome shotgun (WGS) entry which is preliminary data.</text>
</comment>
<keyword evidence="3" id="KW-1185">Reference proteome</keyword>
<dbReference type="AlphaFoldDB" id="A0A177N7S5"/>